<dbReference type="STRING" id="264198.Reut_B4174"/>
<dbReference type="EMBL" id="CP000091">
    <property type="protein sequence ID" value="AAZ63528.1"/>
    <property type="molecule type" value="Genomic_DNA"/>
</dbReference>
<name>Q46TK6_CUPPJ</name>
<sequence length="152" mass="16623">MKQQAGVHVPCDPWAHIRVGAIKRSRDKAGVGHAFVLRCWHPTRERGVPMATPSQFIQCYAGAPESAPGAWDWNCPICVARFCAGAKQAVRHGVSFALYCHHDERLLIARPMLGDQFELSLAGPMPESAAINAVAAANADGQRLLYQHDMTH</sequence>
<dbReference type="AlphaFoldDB" id="Q46TK6"/>
<evidence type="ECO:0000313" key="1">
    <source>
        <dbReference type="EMBL" id="AAZ63528.1"/>
    </source>
</evidence>
<organism evidence="1">
    <name type="scientific">Cupriavidus pinatubonensis (strain JMP 134 / LMG 1197)</name>
    <name type="common">Cupriavidus necator (strain JMP 134)</name>
    <dbReference type="NCBI Taxonomy" id="264198"/>
    <lineage>
        <taxon>Bacteria</taxon>
        <taxon>Pseudomonadati</taxon>
        <taxon>Pseudomonadota</taxon>
        <taxon>Betaproteobacteria</taxon>
        <taxon>Burkholderiales</taxon>
        <taxon>Burkholderiaceae</taxon>
        <taxon>Cupriavidus</taxon>
    </lineage>
</organism>
<reference evidence="1" key="1">
    <citation type="submission" date="2005-08" db="EMBL/GenBank/DDBJ databases">
        <title>Complete sequence of chromosome 2 of Ralstonia eutropha JMP134.</title>
        <authorList>
            <person name="Copeland A."/>
            <person name="Lucas S."/>
            <person name="Lapidus A."/>
            <person name="Barry K."/>
            <person name="Detter J.C."/>
            <person name="Glavina T."/>
            <person name="Hammon N."/>
            <person name="Israni S."/>
            <person name="Pitluck S."/>
            <person name="Goltsman E."/>
            <person name="Martinez M."/>
            <person name="Schmutz J."/>
            <person name="Larimer F."/>
            <person name="Land M."/>
            <person name="Lykidis A."/>
            <person name="Richardson P."/>
        </authorList>
    </citation>
    <scope>NUCLEOTIDE SEQUENCE [LARGE SCALE GENOMIC DNA]</scope>
    <source>
        <strain evidence="1">JMP134</strain>
    </source>
</reference>
<proteinExistence type="predicted"/>
<gene>
    <name evidence="1" type="ordered locus">Reut_B4174</name>
</gene>
<accession>Q46TK6</accession>
<dbReference type="KEGG" id="reu:Reut_B4174"/>
<protein>
    <submittedName>
        <fullName evidence="1">Uncharacterized protein</fullName>
    </submittedName>
</protein>
<dbReference type="HOGENOM" id="CLU_1719289_0_0_4"/>